<dbReference type="InterPro" id="IPR029058">
    <property type="entry name" value="AB_hydrolase_fold"/>
</dbReference>
<dbReference type="PANTHER" id="PTHR48081">
    <property type="entry name" value="AB HYDROLASE SUPERFAMILY PROTEIN C4A8.06C"/>
    <property type="match status" value="1"/>
</dbReference>
<protein>
    <submittedName>
        <fullName evidence="3">Acetyl esterase/lipase</fullName>
    </submittedName>
</protein>
<gene>
    <name evidence="3" type="ORF">GGR38_002624</name>
</gene>
<dbReference type="InterPro" id="IPR050300">
    <property type="entry name" value="GDXG_lipolytic_enzyme"/>
</dbReference>
<reference evidence="3 4" key="1">
    <citation type="submission" date="2020-08" db="EMBL/GenBank/DDBJ databases">
        <title>Genomic Encyclopedia of Type Strains, Phase IV (KMG-IV): sequencing the most valuable type-strain genomes for metagenomic binning, comparative biology and taxonomic classification.</title>
        <authorList>
            <person name="Goeker M."/>
        </authorList>
    </citation>
    <scope>NUCLEOTIDE SEQUENCE [LARGE SCALE GENOMIC DNA]</scope>
    <source>
        <strain evidence="3 4">DSM 27057</strain>
    </source>
</reference>
<dbReference type="Pfam" id="PF20434">
    <property type="entry name" value="BD-FAE"/>
    <property type="match status" value="1"/>
</dbReference>
<evidence type="ECO:0000256" key="1">
    <source>
        <dbReference type="ARBA" id="ARBA00022801"/>
    </source>
</evidence>
<dbReference type="Gene3D" id="3.40.50.1820">
    <property type="entry name" value="alpha/beta hydrolase"/>
    <property type="match status" value="1"/>
</dbReference>
<evidence type="ECO:0000313" key="3">
    <source>
        <dbReference type="EMBL" id="MBB3955668.1"/>
    </source>
</evidence>
<sequence>MTKPALAAAPLMIPEGGGPLPAPWLQAERVPLWPMSVSGAGFTPRPRRPDWPQTFLSNIAEPELRLFRPARPLGKALLVIPGGAYNFVSIRNEGVDVARVFNAAGYHVYVLAYRLPGEGWADRADVPLRDAQRAMRVIRSRAAQDRVSDQDIAVIGFSAGGHLAASLLTGFDERIGAPVDGVDRIDARPQAGILVYPVISMAAPFTHAWSAQTLLGNAPEPALIERRSPAAHVTGRTPPVFLVHALDDDAVPYQNSMIMADALAKAGSPPEMHLFAEGRHGFGIGPSNGPAGEWPVLAQKWLLRL</sequence>
<accession>A0A7W6CFM4</accession>
<evidence type="ECO:0000259" key="2">
    <source>
        <dbReference type="Pfam" id="PF20434"/>
    </source>
</evidence>
<keyword evidence="1" id="KW-0378">Hydrolase</keyword>
<dbReference type="SUPFAM" id="SSF53474">
    <property type="entry name" value="alpha/beta-Hydrolases"/>
    <property type="match status" value="1"/>
</dbReference>
<dbReference type="AlphaFoldDB" id="A0A7W6CFM4"/>
<organism evidence="3 4">
    <name type="scientific">Novosphingobium sediminicola</name>
    <dbReference type="NCBI Taxonomy" id="563162"/>
    <lineage>
        <taxon>Bacteria</taxon>
        <taxon>Pseudomonadati</taxon>
        <taxon>Pseudomonadota</taxon>
        <taxon>Alphaproteobacteria</taxon>
        <taxon>Sphingomonadales</taxon>
        <taxon>Sphingomonadaceae</taxon>
        <taxon>Novosphingobium</taxon>
    </lineage>
</organism>
<dbReference type="InterPro" id="IPR049492">
    <property type="entry name" value="BD-FAE-like_dom"/>
</dbReference>
<keyword evidence="4" id="KW-1185">Reference proteome</keyword>
<dbReference type="PANTHER" id="PTHR48081:SF6">
    <property type="entry name" value="PEPTIDASE S9 PROLYL OLIGOPEPTIDASE CATALYTIC DOMAIN-CONTAINING PROTEIN"/>
    <property type="match status" value="1"/>
</dbReference>
<proteinExistence type="predicted"/>
<dbReference type="EMBL" id="JACIDX010000009">
    <property type="protein sequence ID" value="MBB3955668.1"/>
    <property type="molecule type" value="Genomic_DNA"/>
</dbReference>
<feature type="domain" description="BD-FAE-like" evidence="2">
    <location>
        <begin position="76"/>
        <end position="263"/>
    </location>
</feature>
<comment type="caution">
    <text evidence="3">The sequence shown here is derived from an EMBL/GenBank/DDBJ whole genome shotgun (WGS) entry which is preliminary data.</text>
</comment>
<dbReference type="Proteomes" id="UP000548867">
    <property type="component" value="Unassembled WGS sequence"/>
</dbReference>
<evidence type="ECO:0000313" key="4">
    <source>
        <dbReference type="Proteomes" id="UP000548867"/>
    </source>
</evidence>
<dbReference type="GO" id="GO:0016787">
    <property type="term" value="F:hydrolase activity"/>
    <property type="evidence" value="ECO:0007669"/>
    <property type="project" value="UniProtKB-KW"/>
</dbReference>
<name>A0A7W6CFM4_9SPHN</name>